<dbReference type="Proteomes" id="UP000663828">
    <property type="component" value="Unassembled WGS sequence"/>
</dbReference>
<name>A0A813XWR6_ADIRI</name>
<sequence length="126" mass="14967">MNESQMKIDRLMARLHRGIERCDQVEQRVCQTEERFGKLNESVQTLSRLIDVTFLILISSEKEKLTWLQLPKTKNIDLKNSILEQFIYRLELYLNRTITDTDEKCAYIHTLFLLQSLSIVSSRLFE</sequence>
<organism evidence="1 3">
    <name type="scientific">Adineta ricciae</name>
    <name type="common">Rotifer</name>
    <dbReference type="NCBI Taxonomy" id="249248"/>
    <lineage>
        <taxon>Eukaryota</taxon>
        <taxon>Metazoa</taxon>
        <taxon>Spiralia</taxon>
        <taxon>Gnathifera</taxon>
        <taxon>Rotifera</taxon>
        <taxon>Eurotatoria</taxon>
        <taxon>Bdelloidea</taxon>
        <taxon>Adinetida</taxon>
        <taxon>Adinetidae</taxon>
        <taxon>Adineta</taxon>
    </lineage>
</organism>
<dbReference type="Proteomes" id="UP000663852">
    <property type="component" value="Unassembled WGS sequence"/>
</dbReference>
<comment type="caution">
    <text evidence="1">The sequence shown here is derived from an EMBL/GenBank/DDBJ whole genome shotgun (WGS) entry which is preliminary data.</text>
</comment>
<dbReference type="OrthoDB" id="10008286at2759"/>
<dbReference type="EMBL" id="CAJNOJ010000045">
    <property type="protein sequence ID" value="CAF0947116.1"/>
    <property type="molecule type" value="Genomic_DNA"/>
</dbReference>
<evidence type="ECO:0000313" key="1">
    <source>
        <dbReference type="EMBL" id="CAF0876746.1"/>
    </source>
</evidence>
<evidence type="ECO:0000313" key="3">
    <source>
        <dbReference type="Proteomes" id="UP000663828"/>
    </source>
</evidence>
<reference evidence="1" key="1">
    <citation type="submission" date="2021-02" db="EMBL/GenBank/DDBJ databases">
        <authorList>
            <person name="Nowell W R."/>
        </authorList>
    </citation>
    <scope>NUCLEOTIDE SEQUENCE</scope>
</reference>
<proteinExistence type="predicted"/>
<protein>
    <submittedName>
        <fullName evidence="1">Uncharacterized protein</fullName>
    </submittedName>
</protein>
<gene>
    <name evidence="2" type="ORF">EDS130_LOCUS12136</name>
    <name evidence="1" type="ORF">XAT740_LOCUS6781</name>
</gene>
<dbReference type="EMBL" id="CAJNOR010000312">
    <property type="protein sequence ID" value="CAF0876746.1"/>
    <property type="molecule type" value="Genomic_DNA"/>
</dbReference>
<accession>A0A813XWR6</accession>
<keyword evidence="3" id="KW-1185">Reference proteome</keyword>
<evidence type="ECO:0000313" key="2">
    <source>
        <dbReference type="EMBL" id="CAF0947116.1"/>
    </source>
</evidence>
<dbReference type="AlphaFoldDB" id="A0A813XWR6"/>